<dbReference type="RefSeq" id="WP_222579567.1">
    <property type="nucleotide sequence ID" value="NZ_JAHVHU010000007.1"/>
</dbReference>
<name>A0A953LAX9_9BACT</name>
<reference evidence="3" key="1">
    <citation type="submission" date="2021-06" db="EMBL/GenBank/DDBJ databases">
        <title>44 bacteria genomes isolated from Dapeng, Shenzhen.</title>
        <authorList>
            <person name="Zheng W."/>
            <person name="Yu S."/>
            <person name="Huang Y."/>
        </authorList>
    </citation>
    <scope>NUCLEOTIDE SEQUENCE</scope>
    <source>
        <strain evidence="3">DP5N28-2</strain>
    </source>
</reference>
<evidence type="ECO:0000313" key="4">
    <source>
        <dbReference type="Proteomes" id="UP000753961"/>
    </source>
</evidence>
<dbReference type="AlphaFoldDB" id="A0A953LAX9"/>
<feature type="domain" description="Outer membrane protein beta-barrel" evidence="2">
    <location>
        <begin position="201"/>
        <end position="334"/>
    </location>
</feature>
<keyword evidence="4" id="KW-1185">Reference proteome</keyword>
<dbReference type="Pfam" id="PF13568">
    <property type="entry name" value="OMP_b-brl_2"/>
    <property type="match status" value="1"/>
</dbReference>
<comment type="caution">
    <text evidence="3">The sequence shown here is derived from an EMBL/GenBank/DDBJ whole genome shotgun (WGS) entry which is preliminary data.</text>
</comment>
<gene>
    <name evidence="3" type="ORF">KUV50_07815</name>
</gene>
<sequence>MKNWKFITTIILAVLFAGLVSSYGQGTVPKNETDSTRIKMEQKQQELEELAQEIAELAEKMSQKASKEIEKEVSRELKEALREVKKGMEEMKREMEKEWNKENGQNEQEKKVEIEIEEEEIEREDNNWGEVLDGLDIKFNKKKDKLKNVKTRWFLFDLGFASYIAPEALPEINGVNPMEPDIINSVSWRLHVLNQRINLVNHNLNLIYGAGFSFNFYGFSNPSTLDVASPQVNFTLPDATQVSYKKNHLRASYLHFPLMLNIETNPYQKSKSFHINAGVYGNVLLGGKTAQKTNNQKIKIKDKYNLENFQYGLLAQLGYGPITFYGTYGLNELFKPEKDNGYRVHPITFGVKVLPF</sequence>
<feature type="coiled-coil region" evidence="1">
    <location>
        <begin position="33"/>
        <end position="127"/>
    </location>
</feature>
<evidence type="ECO:0000313" key="3">
    <source>
        <dbReference type="EMBL" id="MBY5958031.1"/>
    </source>
</evidence>
<dbReference type="Proteomes" id="UP000753961">
    <property type="component" value="Unassembled WGS sequence"/>
</dbReference>
<dbReference type="EMBL" id="JAHVHU010000007">
    <property type="protein sequence ID" value="MBY5958031.1"/>
    <property type="molecule type" value="Genomic_DNA"/>
</dbReference>
<dbReference type="InterPro" id="IPR025665">
    <property type="entry name" value="Beta-barrel_OMP_2"/>
</dbReference>
<keyword evidence="1" id="KW-0175">Coiled coil</keyword>
<proteinExistence type="predicted"/>
<evidence type="ECO:0000256" key="1">
    <source>
        <dbReference type="SAM" id="Coils"/>
    </source>
</evidence>
<accession>A0A953LAX9</accession>
<evidence type="ECO:0000259" key="2">
    <source>
        <dbReference type="Pfam" id="PF13568"/>
    </source>
</evidence>
<protein>
    <submittedName>
        <fullName evidence="3">Outer membrane beta-barrel protein</fullName>
    </submittedName>
</protein>
<organism evidence="3 4">
    <name type="scientific">Membranihabitans marinus</name>
    <dbReference type="NCBI Taxonomy" id="1227546"/>
    <lineage>
        <taxon>Bacteria</taxon>
        <taxon>Pseudomonadati</taxon>
        <taxon>Bacteroidota</taxon>
        <taxon>Saprospiria</taxon>
        <taxon>Saprospirales</taxon>
        <taxon>Saprospiraceae</taxon>
        <taxon>Membranihabitans</taxon>
    </lineage>
</organism>